<keyword evidence="7" id="KW-0732">Signal</keyword>
<evidence type="ECO:0000256" key="1">
    <source>
        <dbReference type="ARBA" id="ARBA00007469"/>
    </source>
</evidence>
<proteinExistence type="inferred from homology"/>
<dbReference type="InterPro" id="IPR033697">
    <property type="entry name" value="Ribonuclease_T2_eukaryotic"/>
</dbReference>
<dbReference type="PANTHER" id="PTHR11240:SF65">
    <property type="entry name" value="RIBONUCLEASE S-5-LIKE"/>
    <property type="match status" value="1"/>
</dbReference>
<dbReference type="InterPro" id="IPR018188">
    <property type="entry name" value="RNase_T2_His_AS_1"/>
</dbReference>
<organism evidence="8 9">
    <name type="scientific">Sesamum indicum</name>
    <name type="common">Oriental sesame</name>
    <name type="synonym">Sesamum orientale</name>
    <dbReference type="NCBI Taxonomy" id="4182"/>
    <lineage>
        <taxon>Eukaryota</taxon>
        <taxon>Viridiplantae</taxon>
        <taxon>Streptophyta</taxon>
        <taxon>Embryophyta</taxon>
        <taxon>Tracheophyta</taxon>
        <taxon>Spermatophyta</taxon>
        <taxon>Magnoliopsida</taxon>
        <taxon>eudicotyledons</taxon>
        <taxon>Gunneridae</taxon>
        <taxon>Pentapetalae</taxon>
        <taxon>asterids</taxon>
        <taxon>lamiids</taxon>
        <taxon>Lamiales</taxon>
        <taxon>Pedaliaceae</taxon>
        <taxon>Sesamum</taxon>
    </lineage>
</organism>
<evidence type="ECO:0000256" key="5">
    <source>
        <dbReference type="ARBA" id="ARBA00023157"/>
    </source>
</evidence>
<dbReference type="AlphaFoldDB" id="A0A6I9UKK1"/>
<dbReference type="InterPro" id="IPR001568">
    <property type="entry name" value="RNase_T2-like"/>
</dbReference>
<dbReference type="GO" id="GO:0033897">
    <property type="term" value="F:ribonuclease T2 activity"/>
    <property type="evidence" value="ECO:0007669"/>
    <property type="project" value="InterPro"/>
</dbReference>
<keyword evidence="2" id="KW-0540">Nuclease</keyword>
<dbReference type="Proteomes" id="UP000504604">
    <property type="component" value="Linkage group LG15"/>
</dbReference>
<dbReference type="Pfam" id="PF00445">
    <property type="entry name" value="Ribonuclease_T2"/>
    <property type="match status" value="1"/>
</dbReference>
<feature type="chain" id="PRO_5026856342" evidence="7">
    <location>
        <begin position="24"/>
        <end position="230"/>
    </location>
</feature>
<evidence type="ECO:0000256" key="2">
    <source>
        <dbReference type="ARBA" id="ARBA00022722"/>
    </source>
</evidence>
<dbReference type="CDD" id="cd01061">
    <property type="entry name" value="RNase_T2_euk"/>
    <property type="match status" value="1"/>
</dbReference>
<dbReference type="GO" id="GO:0006401">
    <property type="term" value="P:RNA catabolic process"/>
    <property type="evidence" value="ECO:0007669"/>
    <property type="project" value="TreeGrafter"/>
</dbReference>
<dbReference type="GO" id="GO:0003723">
    <property type="term" value="F:RNA binding"/>
    <property type="evidence" value="ECO:0007669"/>
    <property type="project" value="InterPro"/>
</dbReference>
<evidence type="ECO:0000256" key="7">
    <source>
        <dbReference type="SAM" id="SignalP"/>
    </source>
</evidence>
<evidence type="ECO:0000313" key="9">
    <source>
        <dbReference type="RefSeq" id="XP_011098593.1"/>
    </source>
</evidence>
<dbReference type="PROSITE" id="PS00531">
    <property type="entry name" value="RNASE_T2_2"/>
    <property type="match status" value="1"/>
</dbReference>
<dbReference type="InParanoid" id="A0A6I9UKK1"/>
<evidence type="ECO:0000313" key="8">
    <source>
        <dbReference type="Proteomes" id="UP000504604"/>
    </source>
</evidence>
<dbReference type="KEGG" id="sind:105177226"/>
<feature type="signal peptide" evidence="7">
    <location>
        <begin position="1"/>
        <end position="23"/>
    </location>
</feature>
<evidence type="ECO:0000256" key="4">
    <source>
        <dbReference type="ARBA" id="ARBA00022801"/>
    </source>
</evidence>
<dbReference type="OrthoDB" id="1610668at2759"/>
<dbReference type="InterPro" id="IPR033130">
    <property type="entry name" value="RNase_T2_His_AS_2"/>
</dbReference>
<evidence type="ECO:0000256" key="6">
    <source>
        <dbReference type="RuleBase" id="RU004328"/>
    </source>
</evidence>
<dbReference type="GeneID" id="105177226"/>
<name>A0A6I9UKK1_SESIN</name>
<keyword evidence="8" id="KW-1185">Reference proteome</keyword>
<accession>A0A6I9UKK1</accession>
<sequence length="230" mass="26450">MKTSHHHPFYVLLFLLLCSYGSASSNSYNHLLLVYTWPNTFCLDRSVTCKKPVPQNFALHGLWPANKSGKSLVYCSKTGSISQALQKYERQLEICWSSLRRDFTNREFWQYQWNKHGTCVLPRMNVSRYLQVIIAQGRRFNLLRALLSQNIMPNGSSYPRSSVEAAILLETRGQKFYISCQNFRNGVLIKEIYICLDANGRKVIHCPYSNNPRGCGRSMKLVFPGPASRI</sequence>
<dbReference type="GO" id="GO:0005576">
    <property type="term" value="C:extracellular region"/>
    <property type="evidence" value="ECO:0007669"/>
    <property type="project" value="TreeGrafter"/>
</dbReference>
<comment type="similarity">
    <text evidence="1 6">Belongs to the RNase T2 family.</text>
</comment>
<evidence type="ECO:0000256" key="3">
    <source>
        <dbReference type="ARBA" id="ARBA00022759"/>
    </source>
</evidence>
<dbReference type="RefSeq" id="XP_011098593.1">
    <property type="nucleotide sequence ID" value="XM_011100291.2"/>
</dbReference>
<gene>
    <name evidence="9" type="primary">LOC105177226</name>
</gene>
<dbReference type="GO" id="GO:0016787">
    <property type="term" value="F:hydrolase activity"/>
    <property type="evidence" value="ECO:0007669"/>
    <property type="project" value="UniProtKB-KW"/>
</dbReference>
<dbReference type="PROSITE" id="PS00530">
    <property type="entry name" value="RNASE_T2_1"/>
    <property type="match status" value="1"/>
</dbReference>
<dbReference type="InterPro" id="IPR036430">
    <property type="entry name" value="RNase_T2-like_sf"/>
</dbReference>
<keyword evidence="5" id="KW-1015">Disulfide bond</keyword>
<keyword evidence="4" id="KW-0378">Hydrolase</keyword>
<dbReference type="PANTHER" id="PTHR11240">
    <property type="entry name" value="RIBONUCLEASE T2"/>
    <property type="match status" value="1"/>
</dbReference>
<dbReference type="SUPFAM" id="SSF55895">
    <property type="entry name" value="Ribonuclease Rh-like"/>
    <property type="match status" value="1"/>
</dbReference>
<protein>
    <submittedName>
        <fullName evidence="9">Ribonuclease S-2-like</fullName>
    </submittedName>
</protein>
<reference evidence="9" key="1">
    <citation type="submission" date="2025-08" db="UniProtKB">
        <authorList>
            <consortium name="RefSeq"/>
        </authorList>
    </citation>
    <scope>IDENTIFICATION</scope>
</reference>
<dbReference type="Gene3D" id="3.90.730.10">
    <property type="entry name" value="Ribonuclease T2-like"/>
    <property type="match status" value="1"/>
</dbReference>
<keyword evidence="3" id="KW-0255">Endonuclease</keyword>